<dbReference type="EMBL" id="AOGT01000378">
    <property type="protein sequence ID" value="EMG50068.1"/>
    <property type="molecule type" value="Genomic_DNA"/>
</dbReference>
<keyword evidence="2" id="KW-1185">Reference proteome</keyword>
<protein>
    <submittedName>
        <fullName evidence="1">Uncharacterized protein</fullName>
    </submittedName>
</protein>
<accession>M3JD28</accession>
<sequence>MSTTSPSSSAESIFERYVQYGYSPQPPKPKHLYFQQQQPHNKFSTYNFIPPALDATADSNENNVEDDNVIIYRRNSSLALNSLNAALGRK</sequence>
<reference evidence="1 2" key="1">
    <citation type="submission" date="2013-02" db="EMBL/GenBank/DDBJ databases">
        <title>Genome sequence of Candida maltosa Xu316, a potential industrial strain for xylitol and ethanol production.</title>
        <authorList>
            <person name="Yu J."/>
            <person name="Wang Q."/>
            <person name="Geng X."/>
            <person name="Bao W."/>
            <person name="He P."/>
            <person name="Cai J."/>
        </authorList>
    </citation>
    <scope>NUCLEOTIDE SEQUENCE [LARGE SCALE GENOMIC DNA]</scope>
    <source>
        <strain evidence="2">Xu316</strain>
    </source>
</reference>
<dbReference type="Proteomes" id="UP000011777">
    <property type="component" value="Unassembled WGS sequence"/>
</dbReference>
<evidence type="ECO:0000313" key="2">
    <source>
        <dbReference type="Proteomes" id="UP000011777"/>
    </source>
</evidence>
<dbReference type="HOGENOM" id="CLU_2440627_0_0_1"/>
<name>M3JD28_CANMX</name>
<gene>
    <name evidence="1" type="ORF">G210_4914</name>
</gene>
<comment type="caution">
    <text evidence="1">The sequence shown here is derived from an EMBL/GenBank/DDBJ whole genome shotgun (WGS) entry which is preliminary data.</text>
</comment>
<proteinExistence type="predicted"/>
<evidence type="ECO:0000313" key="1">
    <source>
        <dbReference type="EMBL" id="EMG50068.1"/>
    </source>
</evidence>
<dbReference type="AlphaFoldDB" id="M3JD28"/>
<organism evidence="1 2">
    <name type="scientific">Candida maltosa (strain Xu316)</name>
    <name type="common">Yeast</name>
    <dbReference type="NCBI Taxonomy" id="1245528"/>
    <lineage>
        <taxon>Eukaryota</taxon>
        <taxon>Fungi</taxon>
        <taxon>Dikarya</taxon>
        <taxon>Ascomycota</taxon>
        <taxon>Saccharomycotina</taxon>
        <taxon>Pichiomycetes</taxon>
        <taxon>Debaryomycetaceae</taxon>
        <taxon>Candida/Lodderomyces clade</taxon>
        <taxon>Candida</taxon>
    </lineage>
</organism>